<evidence type="ECO:0000256" key="1">
    <source>
        <dbReference type="ARBA" id="ARBA00023015"/>
    </source>
</evidence>
<dbReference type="eggNOG" id="COG2197">
    <property type="taxonomic scope" value="Bacteria"/>
</dbReference>
<evidence type="ECO:0000313" key="5">
    <source>
        <dbReference type="EMBL" id="AGB41870.1"/>
    </source>
</evidence>
<dbReference type="Gene3D" id="3.30.450.40">
    <property type="match status" value="1"/>
</dbReference>
<evidence type="ECO:0000256" key="2">
    <source>
        <dbReference type="ARBA" id="ARBA00023125"/>
    </source>
</evidence>
<name>L0KBG0_HALHC</name>
<feature type="domain" description="HTH luxR-type" evidence="4">
    <location>
        <begin position="191"/>
        <end position="254"/>
    </location>
</feature>
<dbReference type="GO" id="GO:0003677">
    <property type="term" value="F:DNA binding"/>
    <property type="evidence" value="ECO:0007669"/>
    <property type="project" value="UniProtKB-KW"/>
</dbReference>
<dbReference type="AlphaFoldDB" id="L0KBG0"/>
<dbReference type="OrthoDB" id="1954582at2"/>
<protein>
    <submittedName>
        <fullName evidence="5">Transcriptional activator of acetoin/glycerol metabolism</fullName>
    </submittedName>
</protein>
<keyword evidence="3" id="KW-0804">Transcription</keyword>
<sequence>MRLEEKILFSLGRCNNKGLSKNMNEPKIRLISKELQIRLNENKVLISIFKDNIKKIKNFINGEYLFLLVDSKGILLSEYTGKKGQQLDKSSIKMGVSFSEESSGTNAISVAMDSKEEVYLTPEQHYCDFLQQWYCFALPLYFNKEIIGYLDVSTISFKLKQELMGIALLLRDNIIKDLKVHKKLVSSQQKNFKRKVADKQIKIVKFLAQGLTEQEVAQELSCSKSTIKYHKKKLFAYLDVGCTREAIIKALQQGLIKLAEI</sequence>
<dbReference type="PANTHER" id="PTHR43214">
    <property type="entry name" value="TWO-COMPONENT RESPONSE REGULATOR"/>
    <property type="match status" value="1"/>
</dbReference>
<dbReference type="HOGENOM" id="CLU_088266_0_0_9"/>
<dbReference type="EMBL" id="CP003359">
    <property type="protein sequence ID" value="AGB41870.1"/>
    <property type="molecule type" value="Genomic_DNA"/>
</dbReference>
<gene>
    <name evidence="5" type="ordered locus">Halha_1971</name>
</gene>
<dbReference type="InterPro" id="IPR029016">
    <property type="entry name" value="GAF-like_dom_sf"/>
</dbReference>
<dbReference type="Gene3D" id="1.10.10.10">
    <property type="entry name" value="Winged helix-like DNA-binding domain superfamily/Winged helix DNA-binding domain"/>
    <property type="match status" value="1"/>
</dbReference>
<dbReference type="PROSITE" id="PS50043">
    <property type="entry name" value="HTH_LUXR_2"/>
    <property type="match status" value="1"/>
</dbReference>
<organism evidence="5 6">
    <name type="scientific">Halobacteroides halobius (strain ATCC 35273 / DSM 5150 / MD-1)</name>
    <dbReference type="NCBI Taxonomy" id="748449"/>
    <lineage>
        <taxon>Bacteria</taxon>
        <taxon>Bacillati</taxon>
        <taxon>Bacillota</taxon>
        <taxon>Clostridia</taxon>
        <taxon>Halanaerobiales</taxon>
        <taxon>Halobacteroidaceae</taxon>
        <taxon>Halobacteroides</taxon>
    </lineage>
</organism>
<dbReference type="GO" id="GO:0006355">
    <property type="term" value="P:regulation of DNA-templated transcription"/>
    <property type="evidence" value="ECO:0007669"/>
    <property type="project" value="InterPro"/>
</dbReference>
<dbReference type="RefSeq" id="WP_015327586.1">
    <property type="nucleotide sequence ID" value="NC_019978.1"/>
</dbReference>
<dbReference type="SMART" id="SM00421">
    <property type="entry name" value="HTH_LUXR"/>
    <property type="match status" value="1"/>
</dbReference>
<dbReference type="STRING" id="748449.Halha_1971"/>
<dbReference type="InterPro" id="IPR000792">
    <property type="entry name" value="Tscrpt_reg_LuxR_C"/>
</dbReference>
<accession>L0KBG0</accession>
<keyword evidence="6" id="KW-1185">Reference proteome</keyword>
<dbReference type="InterPro" id="IPR036388">
    <property type="entry name" value="WH-like_DNA-bd_sf"/>
</dbReference>
<dbReference type="eggNOG" id="COG3284">
    <property type="taxonomic scope" value="Bacteria"/>
</dbReference>
<dbReference type="InterPro" id="IPR039420">
    <property type="entry name" value="WalR-like"/>
</dbReference>
<reference evidence="6" key="1">
    <citation type="submission" date="2012-02" db="EMBL/GenBank/DDBJ databases">
        <title>The complete genome of Halobacteroides halobius DSM 5150.</title>
        <authorList>
            <person name="Lucas S."/>
            <person name="Copeland A."/>
            <person name="Lapidus A."/>
            <person name="Glavina del Rio T."/>
            <person name="Dalin E."/>
            <person name="Tice H."/>
            <person name="Bruce D."/>
            <person name="Goodwin L."/>
            <person name="Pitluck S."/>
            <person name="Peters L."/>
            <person name="Mikhailova N."/>
            <person name="Gu W."/>
            <person name="Kyrpides N."/>
            <person name="Mavromatis K."/>
            <person name="Ivanova N."/>
            <person name="Brettin T."/>
            <person name="Detter J.C."/>
            <person name="Han C."/>
            <person name="Larimer F."/>
            <person name="Land M."/>
            <person name="Hauser L."/>
            <person name="Markowitz V."/>
            <person name="Cheng J.-F."/>
            <person name="Hugenholtz P."/>
            <person name="Woyke T."/>
            <person name="Wu D."/>
            <person name="Tindall B."/>
            <person name="Pomrenke H."/>
            <person name="Brambilla E."/>
            <person name="Klenk H.-P."/>
            <person name="Eisen J.A."/>
        </authorList>
    </citation>
    <scope>NUCLEOTIDE SEQUENCE [LARGE SCALE GENOMIC DNA]</scope>
    <source>
        <strain evidence="6">ATCC 35273 / DSM 5150 / MD-1</strain>
    </source>
</reference>
<keyword evidence="1" id="KW-0805">Transcription regulation</keyword>
<dbReference type="Pfam" id="PF00196">
    <property type="entry name" value="GerE"/>
    <property type="match status" value="1"/>
</dbReference>
<keyword evidence="2" id="KW-0238">DNA-binding</keyword>
<evidence type="ECO:0000256" key="3">
    <source>
        <dbReference type="ARBA" id="ARBA00023163"/>
    </source>
</evidence>
<dbReference type="KEGG" id="hhl:Halha_1971"/>
<dbReference type="PRINTS" id="PR00038">
    <property type="entry name" value="HTHLUXR"/>
</dbReference>
<evidence type="ECO:0000259" key="4">
    <source>
        <dbReference type="PROSITE" id="PS50043"/>
    </source>
</evidence>
<proteinExistence type="predicted"/>
<dbReference type="PANTHER" id="PTHR43214:SF41">
    <property type="entry name" value="NITRATE_NITRITE RESPONSE REGULATOR PROTEIN NARP"/>
    <property type="match status" value="1"/>
</dbReference>
<evidence type="ECO:0000313" key="6">
    <source>
        <dbReference type="Proteomes" id="UP000010880"/>
    </source>
</evidence>
<dbReference type="InterPro" id="IPR016032">
    <property type="entry name" value="Sig_transdc_resp-reg_C-effctor"/>
</dbReference>
<dbReference type="SUPFAM" id="SSF46894">
    <property type="entry name" value="C-terminal effector domain of the bipartite response regulators"/>
    <property type="match status" value="1"/>
</dbReference>
<dbReference type="Proteomes" id="UP000010880">
    <property type="component" value="Chromosome"/>
</dbReference>